<dbReference type="AlphaFoldDB" id="A0A0E9TAL7"/>
<accession>A0A0E9TAL7</accession>
<sequence length="34" mass="3850">MQLQAGFSKLSLVRRGNHTGEEIGYFSKNVILKK</sequence>
<name>A0A0E9TAL7_ANGAN</name>
<dbReference type="EMBL" id="GBXM01058632">
    <property type="protein sequence ID" value="JAH49945.1"/>
    <property type="molecule type" value="Transcribed_RNA"/>
</dbReference>
<reference evidence="1" key="2">
    <citation type="journal article" date="2015" name="Fish Shellfish Immunol.">
        <title>Early steps in the European eel (Anguilla anguilla)-Vibrio vulnificus interaction in the gills: Role of the RtxA13 toxin.</title>
        <authorList>
            <person name="Callol A."/>
            <person name="Pajuelo D."/>
            <person name="Ebbesson L."/>
            <person name="Teles M."/>
            <person name="MacKenzie S."/>
            <person name="Amaro C."/>
        </authorList>
    </citation>
    <scope>NUCLEOTIDE SEQUENCE</scope>
</reference>
<proteinExistence type="predicted"/>
<evidence type="ECO:0000313" key="1">
    <source>
        <dbReference type="EMBL" id="JAH49945.1"/>
    </source>
</evidence>
<protein>
    <submittedName>
        <fullName evidence="1">Uncharacterized protein</fullName>
    </submittedName>
</protein>
<reference evidence="1" key="1">
    <citation type="submission" date="2014-11" db="EMBL/GenBank/DDBJ databases">
        <authorList>
            <person name="Amaro Gonzalez C."/>
        </authorList>
    </citation>
    <scope>NUCLEOTIDE SEQUENCE</scope>
</reference>
<organism evidence="1">
    <name type="scientific">Anguilla anguilla</name>
    <name type="common">European freshwater eel</name>
    <name type="synonym">Muraena anguilla</name>
    <dbReference type="NCBI Taxonomy" id="7936"/>
    <lineage>
        <taxon>Eukaryota</taxon>
        <taxon>Metazoa</taxon>
        <taxon>Chordata</taxon>
        <taxon>Craniata</taxon>
        <taxon>Vertebrata</taxon>
        <taxon>Euteleostomi</taxon>
        <taxon>Actinopterygii</taxon>
        <taxon>Neopterygii</taxon>
        <taxon>Teleostei</taxon>
        <taxon>Anguilliformes</taxon>
        <taxon>Anguillidae</taxon>
        <taxon>Anguilla</taxon>
    </lineage>
</organism>